<name>A0A3E0I741_9PSEU</name>
<keyword evidence="1" id="KW-0812">Transmembrane</keyword>
<dbReference type="AlphaFoldDB" id="A0A3E0I741"/>
<gene>
    <name evidence="3" type="ORF">BCF44_102663</name>
</gene>
<keyword evidence="4" id="KW-1185">Reference proteome</keyword>
<dbReference type="EMBL" id="QUNO01000002">
    <property type="protein sequence ID" value="REH54431.1"/>
    <property type="molecule type" value="Genomic_DNA"/>
</dbReference>
<feature type="domain" description="Acyltransferase 3" evidence="2">
    <location>
        <begin position="31"/>
        <end position="339"/>
    </location>
</feature>
<evidence type="ECO:0000313" key="3">
    <source>
        <dbReference type="EMBL" id="REH54431.1"/>
    </source>
</evidence>
<protein>
    <submittedName>
        <fullName evidence="3">Peptidoglycan/LPS O-acetylase OafA/YrhL</fullName>
    </submittedName>
</protein>
<proteinExistence type="predicted"/>
<dbReference type="InterPro" id="IPR002656">
    <property type="entry name" value="Acyl_transf_3_dom"/>
</dbReference>
<comment type="caution">
    <text evidence="3">The sequence shown here is derived from an EMBL/GenBank/DDBJ whole genome shotgun (WGS) entry which is preliminary data.</text>
</comment>
<dbReference type="OrthoDB" id="9796461at2"/>
<dbReference type="InterPro" id="IPR050879">
    <property type="entry name" value="Acyltransferase_3"/>
</dbReference>
<dbReference type="GO" id="GO:0016020">
    <property type="term" value="C:membrane"/>
    <property type="evidence" value="ECO:0007669"/>
    <property type="project" value="TreeGrafter"/>
</dbReference>
<organism evidence="3 4">
    <name type="scientific">Kutzneria buriramensis</name>
    <dbReference type="NCBI Taxonomy" id="1045776"/>
    <lineage>
        <taxon>Bacteria</taxon>
        <taxon>Bacillati</taxon>
        <taxon>Actinomycetota</taxon>
        <taxon>Actinomycetes</taxon>
        <taxon>Pseudonocardiales</taxon>
        <taxon>Pseudonocardiaceae</taxon>
        <taxon>Kutzneria</taxon>
    </lineage>
</organism>
<feature type="transmembrane region" description="Helical" evidence="1">
    <location>
        <begin position="196"/>
        <end position="217"/>
    </location>
</feature>
<keyword evidence="1" id="KW-0472">Membrane</keyword>
<dbReference type="GO" id="GO:0000271">
    <property type="term" value="P:polysaccharide biosynthetic process"/>
    <property type="evidence" value="ECO:0007669"/>
    <property type="project" value="TreeGrafter"/>
</dbReference>
<feature type="transmembrane region" description="Helical" evidence="1">
    <location>
        <begin position="100"/>
        <end position="122"/>
    </location>
</feature>
<evidence type="ECO:0000259" key="2">
    <source>
        <dbReference type="Pfam" id="PF01757"/>
    </source>
</evidence>
<evidence type="ECO:0000313" key="4">
    <source>
        <dbReference type="Proteomes" id="UP000256269"/>
    </source>
</evidence>
<dbReference type="Pfam" id="PF01757">
    <property type="entry name" value="Acyl_transf_3"/>
    <property type="match status" value="1"/>
</dbReference>
<dbReference type="Proteomes" id="UP000256269">
    <property type="component" value="Unassembled WGS sequence"/>
</dbReference>
<dbReference type="PANTHER" id="PTHR23028">
    <property type="entry name" value="ACETYLTRANSFERASE"/>
    <property type="match status" value="1"/>
</dbReference>
<dbReference type="PANTHER" id="PTHR23028:SF53">
    <property type="entry name" value="ACYL_TRANSF_3 DOMAIN-CONTAINING PROTEIN"/>
    <property type="match status" value="1"/>
</dbReference>
<feature type="transmembrane region" description="Helical" evidence="1">
    <location>
        <begin position="326"/>
        <end position="347"/>
    </location>
</feature>
<feature type="transmembrane region" description="Helical" evidence="1">
    <location>
        <begin position="261"/>
        <end position="290"/>
    </location>
</feature>
<keyword evidence="1" id="KW-1133">Transmembrane helix</keyword>
<feature type="transmembrane region" description="Helical" evidence="1">
    <location>
        <begin position="71"/>
        <end position="88"/>
    </location>
</feature>
<reference evidence="3 4" key="1">
    <citation type="submission" date="2018-08" db="EMBL/GenBank/DDBJ databases">
        <title>Genomic Encyclopedia of Archaeal and Bacterial Type Strains, Phase II (KMG-II): from individual species to whole genera.</title>
        <authorList>
            <person name="Goeker M."/>
        </authorList>
    </citation>
    <scope>NUCLEOTIDE SEQUENCE [LARGE SCALE GENOMIC DNA]</scope>
    <source>
        <strain evidence="3 4">DSM 45791</strain>
    </source>
</reference>
<dbReference type="GO" id="GO:0016747">
    <property type="term" value="F:acyltransferase activity, transferring groups other than amino-acyl groups"/>
    <property type="evidence" value="ECO:0007669"/>
    <property type="project" value="InterPro"/>
</dbReference>
<feature type="transmembrane region" description="Helical" evidence="1">
    <location>
        <begin position="34"/>
        <end position="51"/>
    </location>
</feature>
<feature type="transmembrane region" description="Helical" evidence="1">
    <location>
        <begin position="171"/>
        <end position="189"/>
    </location>
</feature>
<evidence type="ECO:0000256" key="1">
    <source>
        <dbReference type="SAM" id="Phobius"/>
    </source>
</evidence>
<accession>A0A3E0I741</accession>
<sequence>MRRFDRGPTPIGWRPPSLWSPLVTTNHRGNAFDLLRLVAALLVVVGHSWVMTGHEDPLTFLSGTNAGDLGVGVFFLLSGFLVSGSWLADPSLKRFAARRALRIYPAYALVVAALALVLGPLVTRLSVGAYYASGGTWKFLAGNLAIIPVQFTLPGVFEGNPYPNAVDGSLWTIRVEVLCYVGVAVLGLAGLLRRRWALAAVAALLYVVALIVEATGYHGVLLPGALDYQAAVPIAYFGVGMAYREFVGANPPPWWTLALGAVAWAALWFTPAAPVGALVFVAALTFTIAFRAPTALHHPTGGYDLSYGTYLLAFPVQQLLHGLPSVINALLTAVIVLALAALSWRFVEQPALRHKPSRPRLATAQR</sequence>